<accession>A0A9D1T9M3</accession>
<reference evidence="2" key="1">
    <citation type="submission" date="2020-10" db="EMBL/GenBank/DDBJ databases">
        <authorList>
            <person name="Gilroy R."/>
        </authorList>
    </citation>
    <scope>NUCLEOTIDE SEQUENCE</scope>
    <source>
        <strain evidence="2">ChiBcec6-7307</strain>
    </source>
</reference>
<protein>
    <recommendedName>
        <fullName evidence="4">YolD-like protein</fullName>
    </recommendedName>
</protein>
<evidence type="ECO:0000256" key="1">
    <source>
        <dbReference type="SAM" id="Coils"/>
    </source>
</evidence>
<organism evidence="2 3">
    <name type="scientific">Candidatus Merdiplasma excrementigallinarum</name>
    <dbReference type="NCBI Taxonomy" id="2840864"/>
    <lineage>
        <taxon>Bacteria</taxon>
        <taxon>Bacillati</taxon>
        <taxon>Bacillota</taxon>
        <taxon>Clostridia</taxon>
        <taxon>Lachnospirales</taxon>
        <taxon>Lachnospiraceae</taxon>
        <taxon>Lachnospiraceae incertae sedis</taxon>
        <taxon>Candidatus Merdiplasma</taxon>
    </lineage>
</organism>
<evidence type="ECO:0000313" key="3">
    <source>
        <dbReference type="Proteomes" id="UP000886889"/>
    </source>
</evidence>
<gene>
    <name evidence="2" type="ORF">IAC80_09405</name>
</gene>
<dbReference type="EMBL" id="DVOS01000078">
    <property type="protein sequence ID" value="HIV24133.1"/>
    <property type="molecule type" value="Genomic_DNA"/>
</dbReference>
<dbReference type="Proteomes" id="UP000886889">
    <property type="component" value="Unassembled WGS sequence"/>
</dbReference>
<feature type="coiled-coil region" evidence="1">
    <location>
        <begin position="40"/>
        <end position="75"/>
    </location>
</feature>
<keyword evidence="1" id="KW-0175">Coiled coil</keyword>
<evidence type="ECO:0008006" key="4">
    <source>
        <dbReference type="Google" id="ProtNLM"/>
    </source>
</evidence>
<comment type="caution">
    <text evidence="2">The sequence shown here is derived from an EMBL/GenBank/DDBJ whole genome shotgun (WGS) entry which is preliminary data.</text>
</comment>
<reference evidence="2" key="2">
    <citation type="journal article" date="2021" name="PeerJ">
        <title>Extensive microbial diversity within the chicken gut microbiome revealed by metagenomics and culture.</title>
        <authorList>
            <person name="Gilroy R."/>
            <person name="Ravi A."/>
            <person name="Getino M."/>
            <person name="Pursley I."/>
            <person name="Horton D.L."/>
            <person name="Alikhan N.F."/>
            <person name="Baker D."/>
            <person name="Gharbi K."/>
            <person name="Hall N."/>
            <person name="Watson M."/>
            <person name="Adriaenssens E.M."/>
            <person name="Foster-Nyarko E."/>
            <person name="Jarju S."/>
            <person name="Secka A."/>
            <person name="Antonio M."/>
            <person name="Oren A."/>
            <person name="Chaudhuri R.R."/>
            <person name="La Ragione R."/>
            <person name="Hildebrand F."/>
            <person name="Pallen M.J."/>
        </authorList>
    </citation>
    <scope>NUCLEOTIDE SEQUENCE</scope>
    <source>
        <strain evidence="2">ChiBcec6-7307</strain>
    </source>
</reference>
<proteinExistence type="predicted"/>
<sequence>MKDFYRDIMDMPHPVSPGRPHMPLSVRAAQFAPFAALSGYGEAVEEEARLTREKAELTEEEKEKLDWQLRILAQKKGPGKIRVTYFVPDAHKSGGAYVSASGFVKKIDYMRKKIFLSDGTEIPAENIQMIQEADECLP</sequence>
<dbReference type="AlphaFoldDB" id="A0A9D1T9M3"/>
<name>A0A9D1T9M3_9FIRM</name>
<evidence type="ECO:0000313" key="2">
    <source>
        <dbReference type="EMBL" id="HIV24133.1"/>
    </source>
</evidence>